<evidence type="ECO:0000313" key="1">
    <source>
        <dbReference type="EMBL" id="KAA6362247.1"/>
    </source>
</evidence>
<accession>A0A5J4TVD9</accession>
<comment type="caution">
    <text evidence="1">The sequence shown here is derived from an EMBL/GenBank/DDBJ whole genome shotgun (WGS) entry which is preliminary data.</text>
</comment>
<reference evidence="1 2" key="1">
    <citation type="submission" date="2019-03" db="EMBL/GenBank/DDBJ databases">
        <title>Single cell metagenomics reveals metabolic interactions within the superorganism composed of flagellate Streblomastix strix and complex community of Bacteroidetes bacteria on its surface.</title>
        <authorList>
            <person name="Treitli S.C."/>
            <person name="Kolisko M."/>
            <person name="Husnik F."/>
            <person name="Keeling P."/>
            <person name="Hampl V."/>
        </authorList>
    </citation>
    <scope>NUCLEOTIDE SEQUENCE [LARGE SCALE GENOMIC DNA]</scope>
    <source>
        <strain evidence="1">ST1C</strain>
    </source>
</reference>
<organism evidence="1 2">
    <name type="scientific">Streblomastix strix</name>
    <dbReference type="NCBI Taxonomy" id="222440"/>
    <lineage>
        <taxon>Eukaryota</taxon>
        <taxon>Metamonada</taxon>
        <taxon>Preaxostyla</taxon>
        <taxon>Oxymonadida</taxon>
        <taxon>Streblomastigidae</taxon>
        <taxon>Streblomastix</taxon>
    </lineage>
</organism>
<dbReference type="AlphaFoldDB" id="A0A5J4TVD9"/>
<dbReference type="EMBL" id="SNRW01024471">
    <property type="protein sequence ID" value="KAA6362247.1"/>
    <property type="molecule type" value="Genomic_DNA"/>
</dbReference>
<gene>
    <name evidence="1" type="ORF">EZS28_042226</name>
</gene>
<sequence length="64" mass="7250">QVTQYQLDITECIQKGDSVGDIVFLPRIQADLLALVHHEETGTTINFTTIEMATLKKKQQQSMM</sequence>
<feature type="non-terminal residue" evidence="1">
    <location>
        <position position="1"/>
    </location>
</feature>
<name>A0A5J4TVD9_9EUKA</name>
<protein>
    <submittedName>
        <fullName evidence="1">Uncharacterized protein</fullName>
    </submittedName>
</protein>
<proteinExistence type="predicted"/>
<dbReference type="Proteomes" id="UP000324800">
    <property type="component" value="Unassembled WGS sequence"/>
</dbReference>
<evidence type="ECO:0000313" key="2">
    <source>
        <dbReference type="Proteomes" id="UP000324800"/>
    </source>
</evidence>